<dbReference type="Proteomes" id="UP000472269">
    <property type="component" value="Unplaced"/>
</dbReference>
<evidence type="ECO:0000256" key="1">
    <source>
        <dbReference type="SAM" id="MobiDB-lite"/>
    </source>
</evidence>
<feature type="region of interest" description="Disordered" evidence="1">
    <location>
        <begin position="75"/>
        <end position="104"/>
    </location>
</feature>
<name>A0A663LIB9_ATHCN</name>
<accession>A0A663LIB9</accession>
<keyword evidence="3" id="KW-1185">Reference proteome</keyword>
<proteinExistence type="predicted"/>
<reference evidence="2" key="2">
    <citation type="submission" date="2025-09" db="UniProtKB">
        <authorList>
            <consortium name="Ensembl"/>
        </authorList>
    </citation>
    <scope>IDENTIFICATION</scope>
</reference>
<sequence>RRRISKSSSPQHPMSFGWLAVPVQHLLQPRRGTAVELMAEPGTNLTCPGFSSQDFIFFPLSRTKVDAAFLQARRQNCKQRSKGGNRRKDQQIYNQSGVLPFLKP</sequence>
<dbReference type="AlphaFoldDB" id="A0A663LIB9"/>
<evidence type="ECO:0000313" key="3">
    <source>
        <dbReference type="Proteomes" id="UP000472269"/>
    </source>
</evidence>
<dbReference type="Ensembl" id="ENSACUT00000000082.1">
    <property type="protein sequence ID" value="ENSACUP00000000076.1"/>
    <property type="gene ID" value="ENSACUG00000000063.1"/>
</dbReference>
<reference evidence="2" key="1">
    <citation type="submission" date="2025-08" db="UniProtKB">
        <authorList>
            <consortium name="Ensembl"/>
        </authorList>
    </citation>
    <scope>IDENTIFICATION</scope>
</reference>
<organism evidence="2 3">
    <name type="scientific">Athene cunicularia</name>
    <name type="common">Burrowing owl</name>
    <name type="synonym">Speotyto cunicularia</name>
    <dbReference type="NCBI Taxonomy" id="194338"/>
    <lineage>
        <taxon>Eukaryota</taxon>
        <taxon>Metazoa</taxon>
        <taxon>Chordata</taxon>
        <taxon>Craniata</taxon>
        <taxon>Vertebrata</taxon>
        <taxon>Euteleostomi</taxon>
        <taxon>Archelosauria</taxon>
        <taxon>Archosauria</taxon>
        <taxon>Dinosauria</taxon>
        <taxon>Saurischia</taxon>
        <taxon>Theropoda</taxon>
        <taxon>Coelurosauria</taxon>
        <taxon>Aves</taxon>
        <taxon>Neognathae</taxon>
        <taxon>Neoaves</taxon>
        <taxon>Telluraves</taxon>
        <taxon>Strigiformes</taxon>
        <taxon>Strigidae</taxon>
        <taxon>Athene</taxon>
    </lineage>
</organism>
<feature type="compositionally biased region" description="Basic residues" evidence="1">
    <location>
        <begin position="75"/>
        <end position="85"/>
    </location>
</feature>
<protein>
    <submittedName>
        <fullName evidence="2">Uncharacterized protein</fullName>
    </submittedName>
</protein>
<evidence type="ECO:0000313" key="2">
    <source>
        <dbReference type="Ensembl" id="ENSACUP00000000076.1"/>
    </source>
</evidence>